<dbReference type="EMBL" id="GL883105">
    <property type="protein sequence ID" value="EGG07019.1"/>
    <property type="molecule type" value="Genomic_DNA"/>
</dbReference>
<dbReference type="eggNOG" id="ENOG502SX9H">
    <property type="taxonomic scope" value="Eukaryota"/>
</dbReference>
<gene>
    <name evidence="3" type="ORF">MELLADRAFT_85889</name>
</gene>
<accession>F4RK08</accession>
<dbReference type="KEGG" id="mlr:MELLADRAFT_85889"/>
<dbReference type="AlphaFoldDB" id="F4RK08"/>
<dbReference type="Proteomes" id="UP000001072">
    <property type="component" value="Unassembled WGS sequence"/>
</dbReference>
<protein>
    <recommendedName>
        <fullName evidence="2">Tet-like 2OG-Fe(II) oxygenase domain-containing protein</fullName>
    </recommendedName>
</protein>
<reference evidence="4" key="1">
    <citation type="journal article" date="2011" name="Proc. Natl. Acad. Sci. U.S.A.">
        <title>Obligate biotrophy features unraveled by the genomic analysis of rust fungi.</title>
        <authorList>
            <person name="Duplessis S."/>
            <person name="Cuomo C.A."/>
            <person name="Lin Y.-C."/>
            <person name="Aerts A."/>
            <person name="Tisserant E."/>
            <person name="Veneault-Fourrey C."/>
            <person name="Joly D.L."/>
            <person name="Hacquard S."/>
            <person name="Amselem J."/>
            <person name="Cantarel B.L."/>
            <person name="Chiu R."/>
            <person name="Coutinho P.M."/>
            <person name="Feau N."/>
            <person name="Field M."/>
            <person name="Frey P."/>
            <person name="Gelhaye E."/>
            <person name="Goldberg J."/>
            <person name="Grabherr M.G."/>
            <person name="Kodira C.D."/>
            <person name="Kohler A."/>
            <person name="Kuees U."/>
            <person name="Lindquist E.A."/>
            <person name="Lucas S.M."/>
            <person name="Mago R."/>
            <person name="Mauceli E."/>
            <person name="Morin E."/>
            <person name="Murat C."/>
            <person name="Pangilinan J.L."/>
            <person name="Park R."/>
            <person name="Pearson M."/>
            <person name="Quesneville H."/>
            <person name="Rouhier N."/>
            <person name="Sakthikumar S."/>
            <person name="Salamov A.A."/>
            <person name="Schmutz J."/>
            <person name="Selles B."/>
            <person name="Shapiro H."/>
            <person name="Tanguay P."/>
            <person name="Tuskan G.A."/>
            <person name="Henrissat B."/>
            <person name="Van de Peer Y."/>
            <person name="Rouze P."/>
            <person name="Ellis J.G."/>
            <person name="Dodds P.N."/>
            <person name="Schein J.E."/>
            <person name="Zhong S."/>
            <person name="Hamelin R.C."/>
            <person name="Grigoriev I.V."/>
            <person name="Szabo L.J."/>
            <person name="Martin F."/>
        </authorList>
    </citation>
    <scope>NUCLEOTIDE SEQUENCE [LARGE SCALE GENOMIC DNA]</scope>
    <source>
        <strain evidence="4">98AG31 / pathotype 3-4-7</strain>
    </source>
</reference>
<evidence type="ECO:0000313" key="4">
    <source>
        <dbReference type="Proteomes" id="UP000001072"/>
    </source>
</evidence>
<feature type="compositionally biased region" description="Basic residues" evidence="1">
    <location>
        <begin position="1"/>
        <end position="14"/>
    </location>
</feature>
<dbReference type="GeneID" id="18934004"/>
<feature type="region of interest" description="Disordered" evidence="1">
    <location>
        <begin position="1"/>
        <end position="42"/>
    </location>
</feature>
<keyword evidence="4" id="KW-1185">Reference proteome</keyword>
<dbReference type="HOGENOM" id="CLU_056774_1_0_1"/>
<sequence length="415" mass="46919">MSKKRSSSSRKNSKRQSNARNRPRPNPGPPNHLNRDARRSSDFESLRKEVTEAYGLPSDCRMYFLKKYSMGNLPQTPRLRISHHNSVILDADTWKVLQVIRFTPFSAMDDDHMKSMKFTIKMVYKHTLARSTVKINHAMKGVENPGEMYSAGFRGASDKGRTMGVTALSAKTGRSKQAILEDELRMDDMAIINDTLAEWMSTLCMRAFQSNRDLALEFSIPSFSDKAWCDSPNANVIASNIVVTQDGFHNNPHPDFDASPYAYGLFARISRETGELHWVDLSDYLGDIVGCYFILDQYHVELCLDACDGVVESCWASDELHHTSASTTYDEGWQSIKPKDSPITRFGCSLQINAALLGRIDGLLKLKVGKTDDEWAIYKRKVVKCYEQEIVNKLSKVPIKPVKLPKSKKSKKNAM</sequence>
<organism evidence="4">
    <name type="scientific">Melampsora larici-populina (strain 98AG31 / pathotype 3-4-7)</name>
    <name type="common">Poplar leaf rust fungus</name>
    <dbReference type="NCBI Taxonomy" id="747676"/>
    <lineage>
        <taxon>Eukaryota</taxon>
        <taxon>Fungi</taxon>
        <taxon>Dikarya</taxon>
        <taxon>Basidiomycota</taxon>
        <taxon>Pucciniomycotina</taxon>
        <taxon>Pucciniomycetes</taxon>
        <taxon>Pucciniales</taxon>
        <taxon>Melampsoraceae</taxon>
        <taxon>Melampsora</taxon>
    </lineage>
</organism>
<feature type="domain" description="Tet-like 2OG-Fe(II) oxygenase" evidence="2">
    <location>
        <begin position="117"/>
        <end position="324"/>
    </location>
</feature>
<dbReference type="OrthoDB" id="2503998at2759"/>
<dbReference type="InParanoid" id="F4RK08"/>
<evidence type="ECO:0000256" key="1">
    <source>
        <dbReference type="SAM" id="MobiDB-lite"/>
    </source>
</evidence>
<feature type="compositionally biased region" description="Basic and acidic residues" evidence="1">
    <location>
        <begin position="33"/>
        <end position="42"/>
    </location>
</feature>
<dbReference type="InterPro" id="IPR046798">
    <property type="entry name" value="2OG-FeII_Oxy_6"/>
</dbReference>
<dbReference type="Pfam" id="PF20515">
    <property type="entry name" value="2OG-FeII_Oxy_6"/>
    <property type="match status" value="1"/>
</dbReference>
<dbReference type="STRING" id="747676.F4RK08"/>
<name>F4RK08_MELLP</name>
<dbReference type="VEuPathDB" id="FungiDB:MELLADRAFT_85889"/>
<evidence type="ECO:0000313" key="3">
    <source>
        <dbReference type="EMBL" id="EGG07019.1"/>
    </source>
</evidence>
<dbReference type="RefSeq" id="XP_007409461.1">
    <property type="nucleotide sequence ID" value="XM_007409399.1"/>
</dbReference>
<proteinExistence type="predicted"/>
<evidence type="ECO:0000259" key="2">
    <source>
        <dbReference type="Pfam" id="PF20515"/>
    </source>
</evidence>